<dbReference type="InterPro" id="IPR015800">
    <property type="entry name" value="Cu_amine_oxidase_N2"/>
</dbReference>
<evidence type="ECO:0000256" key="8">
    <source>
        <dbReference type="PIRSR" id="PIRSR600269-51"/>
    </source>
</evidence>
<evidence type="ECO:0000256" key="4">
    <source>
        <dbReference type="ARBA" id="ARBA00022772"/>
    </source>
</evidence>
<dbReference type="Pfam" id="PF02727">
    <property type="entry name" value="Cu_amine_oxidN2"/>
    <property type="match status" value="1"/>
</dbReference>
<keyword evidence="3 9" id="KW-0479">Metal-binding</keyword>
<evidence type="ECO:0000259" key="11">
    <source>
        <dbReference type="Pfam" id="PF01179"/>
    </source>
</evidence>
<evidence type="ECO:0000259" key="12">
    <source>
        <dbReference type="Pfam" id="PF02727"/>
    </source>
</evidence>
<dbReference type="PANTHER" id="PTHR10638:SF20">
    <property type="entry name" value="AMINE OXIDASE"/>
    <property type="match status" value="1"/>
</dbReference>
<dbReference type="GO" id="GO:0008131">
    <property type="term" value="F:primary methylamine oxidase activity"/>
    <property type="evidence" value="ECO:0007669"/>
    <property type="project" value="InterPro"/>
</dbReference>
<evidence type="ECO:0000256" key="5">
    <source>
        <dbReference type="ARBA" id="ARBA00023002"/>
    </source>
</evidence>
<proteinExistence type="inferred from homology"/>
<feature type="chain" id="PRO_5015933757" description="Amine oxidase" evidence="10">
    <location>
        <begin position="21"/>
        <end position="715"/>
    </location>
</feature>
<evidence type="ECO:0000256" key="9">
    <source>
        <dbReference type="RuleBase" id="RU000672"/>
    </source>
</evidence>
<keyword evidence="10" id="KW-0732">Signal</keyword>
<comment type="cofactor">
    <cofactor evidence="1">
        <name>Cu cation</name>
        <dbReference type="ChEBI" id="CHEBI:23378"/>
    </cofactor>
</comment>
<protein>
    <recommendedName>
        <fullName evidence="9">Amine oxidase</fullName>
        <ecNumber evidence="9">1.4.3.-</ecNumber>
    </recommendedName>
</protein>
<dbReference type="PANTHER" id="PTHR10638">
    <property type="entry name" value="COPPER AMINE OXIDASE"/>
    <property type="match status" value="1"/>
</dbReference>
<feature type="domain" description="DUF1965" evidence="13">
    <location>
        <begin position="219"/>
        <end position="285"/>
    </location>
</feature>
<dbReference type="GO" id="GO:0005507">
    <property type="term" value="F:copper ion binding"/>
    <property type="evidence" value="ECO:0007669"/>
    <property type="project" value="InterPro"/>
</dbReference>
<dbReference type="STRING" id="97972.A0A2V1DWV8"/>
<feature type="domain" description="Copper amine oxidase N2-terminal" evidence="12">
    <location>
        <begin position="49"/>
        <end position="125"/>
    </location>
</feature>
<sequence>MKRFFFFSFLFAVLSQLTIQECIQCSTDQPIAAAPHANVWRSLSQEEVSSVSKALSQRFNLTSTPDFIDGTDSYIFQIDLLQPNKTSVLPFLRHDAKEPERYARATVQWGSANELYLEEYIVGPLSISNVTSVQPLTFPFNNRKSGKTRLASIFAADTTKWFPQFSADIEDITRELWNTTIVDGGVRPRFVNPIFEEDGTQTVWATFYGPTPLGFDTISLLPLGVFLRVDMTSRRWEDWHITGWYYRGIFYETTADFRAAVFSPGFEKPPPNVDGPWGSTDRQGEPMHLDELPPPITVSQGKKRFSVDLQENYVTWMDFAFFMATSTDQGLSLFDIQYKGKRIIYELSLQEALAHYAGADPVQSETVYFDTADGMGRTMLSLVKDYDCPNHATYMNATWTDAKGSNTVPNAICLFEADANYPLRRHFAPTQQYTSVAKNVMFTVRWISTVGNYDYLFDYIFFYDGAIEVSVRASGYISSAYYTGNEDYGFKIHEYLSGSMHDHVMTFKADLDILGEQNSVQKVEFVPATVSYPWSKGQLQNTMKLEKSFIDNEADFGITWAPNDAAIYAIVNKNAPNKYGESPGYRIKRAGGASHLTIKDSSDAGNAIHYATADLFITKQKDTEPRCADRNNNYDISDPLVDFSRFLDGESLDQEDLVVWFNLGMHHVPTTIDLPNTLMSVAHSAVRIEPMNYLDGDASTATYQQVRVNSCKLFG</sequence>
<feature type="signal peptide" evidence="10">
    <location>
        <begin position="1"/>
        <end position="20"/>
    </location>
</feature>
<gene>
    <name evidence="14" type="ORF">DM02DRAFT_717286</name>
</gene>
<dbReference type="AlphaFoldDB" id="A0A2V1DWV8"/>
<evidence type="ECO:0000256" key="3">
    <source>
        <dbReference type="ARBA" id="ARBA00022723"/>
    </source>
</evidence>
<keyword evidence="6 9" id="KW-0186">Copper</keyword>
<keyword evidence="15" id="KW-1185">Reference proteome</keyword>
<evidence type="ECO:0000256" key="2">
    <source>
        <dbReference type="ARBA" id="ARBA00007983"/>
    </source>
</evidence>
<evidence type="ECO:0000256" key="1">
    <source>
        <dbReference type="ARBA" id="ARBA00001935"/>
    </source>
</evidence>
<feature type="modified residue" description="2',4',5'-topaquinone" evidence="8">
    <location>
        <position position="453"/>
    </location>
</feature>
<evidence type="ECO:0000259" key="13">
    <source>
        <dbReference type="Pfam" id="PF09248"/>
    </source>
</evidence>
<dbReference type="OrthoDB" id="3341590at2759"/>
<dbReference type="PRINTS" id="PR00766">
    <property type="entry name" value="CUDAOXIDASE"/>
</dbReference>
<name>A0A2V1DWV8_9PLEO</name>
<keyword evidence="5 9" id="KW-0560">Oxidoreductase</keyword>
<evidence type="ECO:0000256" key="10">
    <source>
        <dbReference type="SAM" id="SignalP"/>
    </source>
</evidence>
<dbReference type="FunFam" id="2.70.98.20:FF:000002">
    <property type="entry name" value="Amine oxidase"/>
    <property type="match status" value="1"/>
</dbReference>
<dbReference type="InterPro" id="IPR036460">
    <property type="entry name" value="Cu_amine_oxidase_C_sf"/>
</dbReference>
<feature type="active site" description="Schiff-base intermediate with substrate; via topaquinone" evidence="7">
    <location>
        <position position="453"/>
    </location>
</feature>
<organism evidence="14 15">
    <name type="scientific">Periconia macrospinosa</name>
    <dbReference type="NCBI Taxonomy" id="97972"/>
    <lineage>
        <taxon>Eukaryota</taxon>
        <taxon>Fungi</taxon>
        <taxon>Dikarya</taxon>
        <taxon>Ascomycota</taxon>
        <taxon>Pezizomycotina</taxon>
        <taxon>Dothideomycetes</taxon>
        <taxon>Pleosporomycetidae</taxon>
        <taxon>Pleosporales</taxon>
        <taxon>Massarineae</taxon>
        <taxon>Periconiaceae</taxon>
        <taxon>Periconia</taxon>
    </lineage>
</organism>
<dbReference type="Proteomes" id="UP000244855">
    <property type="component" value="Unassembled WGS sequence"/>
</dbReference>
<dbReference type="InterPro" id="IPR000269">
    <property type="entry name" value="Cu_amine_oxidase"/>
</dbReference>
<dbReference type="InterPro" id="IPR015328">
    <property type="entry name" value="DUF1965"/>
</dbReference>
<dbReference type="EMBL" id="KZ805341">
    <property type="protein sequence ID" value="PVI02589.1"/>
    <property type="molecule type" value="Genomic_DNA"/>
</dbReference>
<dbReference type="GO" id="GO:0048038">
    <property type="term" value="F:quinone binding"/>
    <property type="evidence" value="ECO:0007669"/>
    <property type="project" value="InterPro"/>
</dbReference>
<evidence type="ECO:0000313" key="15">
    <source>
        <dbReference type="Proteomes" id="UP000244855"/>
    </source>
</evidence>
<dbReference type="GO" id="GO:0009308">
    <property type="term" value="P:amine metabolic process"/>
    <property type="evidence" value="ECO:0007669"/>
    <property type="project" value="UniProtKB-UniRule"/>
</dbReference>
<reference evidence="14 15" key="1">
    <citation type="journal article" date="2018" name="Sci. Rep.">
        <title>Comparative genomics provides insights into the lifestyle and reveals functional heterogeneity of dark septate endophytic fungi.</title>
        <authorList>
            <person name="Knapp D.G."/>
            <person name="Nemeth J.B."/>
            <person name="Barry K."/>
            <person name="Hainaut M."/>
            <person name="Henrissat B."/>
            <person name="Johnson J."/>
            <person name="Kuo A."/>
            <person name="Lim J.H.P."/>
            <person name="Lipzen A."/>
            <person name="Nolan M."/>
            <person name="Ohm R.A."/>
            <person name="Tamas L."/>
            <person name="Grigoriev I.V."/>
            <person name="Spatafora J.W."/>
            <person name="Nagy L.G."/>
            <person name="Kovacs G.M."/>
        </authorList>
    </citation>
    <scope>NUCLEOTIDE SEQUENCE [LARGE SCALE GENOMIC DNA]</scope>
    <source>
        <strain evidence="14 15">DSE2036</strain>
    </source>
</reference>
<dbReference type="EC" id="1.4.3.-" evidence="9"/>
<dbReference type="Pfam" id="PF09248">
    <property type="entry name" value="DUF1965"/>
    <property type="match status" value="1"/>
</dbReference>
<dbReference type="Gene3D" id="2.70.98.20">
    <property type="entry name" value="Copper amine oxidase, catalytic domain"/>
    <property type="match status" value="1"/>
</dbReference>
<dbReference type="Gene3D" id="3.10.450.40">
    <property type="match status" value="2"/>
</dbReference>
<dbReference type="Pfam" id="PF01179">
    <property type="entry name" value="Cu_amine_oxid"/>
    <property type="match status" value="1"/>
</dbReference>
<dbReference type="GO" id="GO:0005886">
    <property type="term" value="C:plasma membrane"/>
    <property type="evidence" value="ECO:0007669"/>
    <property type="project" value="TreeGrafter"/>
</dbReference>
<comment type="cofactor">
    <cofactor evidence="9">
        <name>Cu cation</name>
        <dbReference type="ChEBI" id="CHEBI:23378"/>
    </cofactor>
    <text evidence="9">Contains 1 topaquinone per subunit.</text>
</comment>
<feature type="domain" description="Copper amine oxidase catalytic" evidence="11">
    <location>
        <begin position="297"/>
        <end position="699"/>
    </location>
</feature>
<accession>A0A2V1DWV8</accession>
<comment type="similarity">
    <text evidence="2 9">Belongs to the copper/topaquinone oxidase family.</text>
</comment>
<dbReference type="InterPro" id="IPR016182">
    <property type="entry name" value="Cu_amine_oxidase_N-reg"/>
</dbReference>
<comment type="PTM">
    <text evidence="8 9">Topaquinone (TPQ) is generated by copper-dependent autoxidation of a specific tyrosyl residue.</text>
</comment>
<evidence type="ECO:0000256" key="7">
    <source>
        <dbReference type="PIRSR" id="PIRSR600269-50"/>
    </source>
</evidence>
<dbReference type="SUPFAM" id="SSF54416">
    <property type="entry name" value="Amine oxidase N-terminal region"/>
    <property type="match status" value="2"/>
</dbReference>
<evidence type="ECO:0000313" key="14">
    <source>
        <dbReference type="EMBL" id="PVI02589.1"/>
    </source>
</evidence>
<feature type="active site" description="Proton acceptor" evidence="7">
    <location>
        <position position="370"/>
    </location>
</feature>
<keyword evidence="4 7" id="KW-0801">TPQ</keyword>
<dbReference type="InterPro" id="IPR015798">
    <property type="entry name" value="Cu_amine_oxidase_C"/>
</dbReference>
<dbReference type="SUPFAM" id="SSF49998">
    <property type="entry name" value="Amine oxidase catalytic domain"/>
    <property type="match status" value="1"/>
</dbReference>
<evidence type="ECO:0000256" key="6">
    <source>
        <dbReference type="ARBA" id="ARBA00023008"/>
    </source>
</evidence>